<dbReference type="RefSeq" id="XP_012185898.1">
    <property type="nucleotide sequence ID" value="XM_012330508.1"/>
</dbReference>
<evidence type="ECO:0000256" key="1">
    <source>
        <dbReference type="ARBA" id="ARBA00023604"/>
    </source>
</evidence>
<dbReference type="EMBL" id="HE797417">
    <property type="protein sequence ID" value="CCM06615.1"/>
    <property type="molecule type" value="Genomic_DNA"/>
</dbReference>
<dbReference type="OrthoDB" id="412788at2759"/>
<evidence type="ECO:0000313" key="3">
    <source>
        <dbReference type="EMBL" id="CCM06615.1"/>
    </source>
</evidence>
<proteinExistence type="inferred from homology"/>
<evidence type="ECO:0000313" key="4">
    <source>
        <dbReference type="Proteomes" id="UP000006352"/>
    </source>
</evidence>
<feature type="region of interest" description="Disordered" evidence="2">
    <location>
        <begin position="110"/>
        <end position="144"/>
    </location>
</feature>
<reference evidence="3 4" key="1">
    <citation type="journal article" date="2012" name="Appl. Environ. Microbiol.">
        <title>Short-read sequencing for genomic analysis of the brown rot fungus Fibroporia radiculosa.</title>
        <authorList>
            <person name="Tang J.D."/>
            <person name="Perkins A.D."/>
            <person name="Sonstegard T.S."/>
            <person name="Schroeder S.G."/>
            <person name="Burgess S.C."/>
            <person name="Diehl S.V."/>
        </authorList>
    </citation>
    <scope>NUCLEOTIDE SEQUENCE [LARGE SCALE GENOMIC DNA]</scope>
    <source>
        <strain evidence="3 4">TFFH 294</strain>
    </source>
</reference>
<protein>
    <submittedName>
        <fullName evidence="3">Uncharacterized protein</fullName>
    </submittedName>
</protein>
<dbReference type="STRING" id="599839.J4GXK9"/>
<dbReference type="Proteomes" id="UP000006352">
    <property type="component" value="Unassembled WGS sequence"/>
</dbReference>
<evidence type="ECO:0000256" key="2">
    <source>
        <dbReference type="SAM" id="MobiDB-lite"/>
    </source>
</evidence>
<dbReference type="PANTHER" id="PTHR34598">
    <property type="entry name" value="BLL6449 PROTEIN"/>
    <property type="match status" value="1"/>
</dbReference>
<dbReference type="GeneID" id="24101515"/>
<name>J4GXK9_9APHY</name>
<dbReference type="InParanoid" id="J4GXK9"/>
<dbReference type="PANTHER" id="PTHR34598:SF1">
    <property type="entry name" value="PUTATIVE (AFU_ORTHOLOGUE AFUA_3G13140)-RELATED"/>
    <property type="match status" value="1"/>
</dbReference>
<accession>J4GXK9</accession>
<dbReference type="AlphaFoldDB" id="J4GXK9"/>
<dbReference type="InterPro" id="IPR044053">
    <property type="entry name" value="AsaB-like"/>
</dbReference>
<dbReference type="GO" id="GO:0016491">
    <property type="term" value="F:oxidoreductase activity"/>
    <property type="evidence" value="ECO:0007669"/>
    <property type="project" value="InterPro"/>
</dbReference>
<organism evidence="3 4">
    <name type="scientific">Fibroporia radiculosa</name>
    <dbReference type="NCBI Taxonomy" id="599839"/>
    <lineage>
        <taxon>Eukaryota</taxon>
        <taxon>Fungi</taxon>
        <taxon>Dikarya</taxon>
        <taxon>Basidiomycota</taxon>
        <taxon>Agaricomycotina</taxon>
        <taxon>Agaricomycetes</taxon>
        <taxon>Polyporales</taxon>
        <taxon>Fibroporiaceae</taxon>
        <taxon>Fibroporia</taxon>
    </lineage>
</organism>
<dbReference type="NCBIfam" id="NF041278">
    <property type="entry name" value="CmcJ_NvfI_EfuI"/>
    <property type="match status" value="1"/>
</dbReference>
<comment type="similarity">
    <text evidence="1">Belongs to the asaB hydroxylase/desaturase family.</text>
</comment>
<gene>
    <name evidence="3" type="ORF">FIBRA_08894</name>
</gene>
<keyword evidence="4" id="KW-1185">Reference proteome</keyword>
<sequence>MAGQAATPRIVSAELLFYSPPKDGSTPYTLINADEAGRRGNWIPDSHSVKIHDLRGQENSVTLDSAGFQFFKGAPTHTSFSSETEIKEHYYPESISLVKHLTSAKRVVPFDHTIRRRRPGERDDSPSKRQPVPQVHVDQTPQSATARVHRHLPPADAPALLQGRFQIINLWRPFGHPAFDWPLALCDWRTVDRQGDVVPITLCYPDNQNGETFGVKYSPAQRWGYLRGMKPDEFVLIKCFDSQDDGETAIFTPHTAFNDPTTPKDALYRESIELRLLVFY</sequence>
<dbReference type="HOGENOM" id="CLU_042688_1_1_1"/>